<gene>
    <name evidence="1" type="ORF">CT19425_MP50256</name>
</gene>
<geneLocation type="plasmid" evidence="1">
    <name>II</name>
</geneLocation>
<organism evidence="1 2">
    <name type="scientific">Cupriavidus taiwanensis</name>
    <dbReference type="NCBI Taxonomy" id="164546"/>
    <lineage>
        <taxon>Bacteria</taxon>
        <taxon>Pseudomonadati</taxon>
        <taxon>Pseudomonadota</taxon>
        <taxon>Betaproteobacteria</taxon>
        <taxon>Burkholderiales</taxon>
        <taxon>Burkholderiaceae</taxon>
        <taxon>Cupriavidus</taxon>
    </lineage>
</organism>
<name>A0A375IMA5_9BURK</name>
<sequence>MTAEPRRRCLDDAPAHSHLVHGSYHGLSFHRMIFSGKSFYCMRAMNPAKARIIL</sequence>
<evidence type="ECO:0000313" key="2">
    <source>
        <dbReference type="Proteomes" id="UP000255505"/>
    </source>
</evidence>
<evidence type="ECO:0000313" key="1">
    <source>
        <dbReference type="EMBL" id="SPK75220.1"/>
    </source>
</evidence>
<dbReference type="AlphaFoldDB" id="A0A375IMA5"/>
<accession>A0A375IMA5</accession>
<reference evidence="1 2" key="1">
    <citation type="submission" date="2018-01" db="EMBL/GenBank/DDBJ databases">
        <authorList>
            <person name="Gaut B.S."/>
            <person name="Morton B.R."/>
            <person name="Clegg M.T."/>
            <person name="Duvall M.R."/>
        </authorList>
    </citation>
    <scope>NUCLEOTIDE SEQUENCE [LARGE SCALE GENOMIC DNA]</scope>
    <source>
        <strain evidence="1">Cupriavidus taiwanensis LMG 19425</strain>
        <plasmid evidence="2">Plasmid ii</plasmid>
    </source>
</reference>
<proteinExistence type="predicted"/>
<protein>
    <submittedName>
        <fullName evidence="1">Uncharacterized protein</fullName>
    </submittedName>
</protein>
<dbReference type="EMBL" id="LT991977">
    <property type="protein sequence ID" value="SPK75220.1"/>
    <property type="molecule type" value="Genomic_DNA"/>
</dbReference>
<keyword evidence="1" id="KW-0614">Plasmid</keyword>
<dbReference type="Proteomes" id="UP000255505">
    <property type="component" value="Plasmid II"/>
</dbReference>